<evidence type="ECO:0000259" key="1">
    <source>
        <dbReference type="Pfam" id="PF00557"/>
    </source>
</evidence>
<dbReference type="EMBL" id="QICN01000001">
    <property type="protein sequence ID" value="PXV71200.1"/>
    <property type="molecule type" value="Genomic_DNA"/>
</dbReference>
<name>A0A318EGY3_9GAMM</name>
<dbReference type="PANTHER" id="PTHR46112:SF3">
    <property type="entry name" value="AMINOPEPTIDASE YPDF"/>
    <property type="match status" value="1"/>
</dbReference>
<proteinExistence type="predicted"/>
<dbReference type="Gene3D" id="3.90.230.10">
    <property type="entry name" value="Creatinase/methionine aminopeptidase superfamily"/>
    <property type="match status" value="1"/>
</dbReference>
<protein>
    <submittedName>
        <fullName evidence="2">Metallopeptidase family M24</fullName>
    </submittedName>
</protein>
<evidence type="ECO:0000313" key="3">
    <source>
        <dbReference type="Proteomes" id="UP000248330"/>
    </source>
</evidence>
<feature type="domain" description="Peptidase M24" evidence="1">
    <location>
        <begin position="17"/>
        <end position="266"/>
    </location>
</feature>
<dbReference type="Proteomes" id="UP000248330">
    <property type="component" value="Unassembled WGS sequence"/>
</dbReference>
<dbReference type="SUPFAM" id="SSF55920">
    <property type="entry name" value="Creatinase/aminopeptidase"/>
    <property type="match status" value="1"/>
</dbReference>
<evidence type="ECO:0000313" key="2">
    <source>
        <dbReference type="EMBL" id="PXV71200.1"/>
    </source>
</evidence>
<comment type="caution">
    <text evidence="2">The sequence shown here is derived from an EMBL/GenBank/DDBJ whole genome shotgun (WGS) entry which is preliminary data.</text>
</comment>
<dbReference type="InterPro" id="IPR000994">
    <property type="entry name" value="Pept_M24"/>
</dbReference>
<reference evidence="2 3" key="1">
    <citation type="submission" date="2018-04" db="EMBL/GenBank/DDBJ databases">
        <title>Genomic Encyclopedia of Type Strains, Phase IV (KMG-IV): sequencing the most valuable type-strain genomes for metagenomic binning, comparative biology and taxonomic classification.</title>
        <authorList>
            <person name="Goeker M."/>
        </authorList>
    </citation>
    <scope>NUCLEOTIDE SEQUENCE [LARGE SCALE GENOMIC DNA]</scope>
    <source>
        <strain evidence="2 3">DSM 104150</strain>
    </source>
</reference>
<accession>A0A318EGY3</accession>
<dbReference type="PANTHER" id="PTHR46112">
    <property type="entry name" value="AMINOPEPTIDASE"/>
    <property type="match status" value="1"/>
</dbReference>
<dbReference type="InterPro" id="IPR036005">
    <property type="entry name" value="Creatinase/aminopeptidase-like"/>
</dbReference>
<dbReference type="Pfam" id="PF00557">
    <property type="entry name" value="Peptidase_M24"/>
    <property type="match status" value="1"/>
</dbReference>
<dbReference type="CDD" id="cd01066">
    <property type="entry name" value="APP_MetAP"/>
    <property type="match status" value="1"/>
</dbReference>
<dbReference type="OrthoDB" id="319775at2"/>
<gene>
    <name evidence="2" type="ORF">C8D93_101244</name>
</gene>
<sequence>MASVSTTGVPDGNDLDGFRSAQRLAYRCAETIGAELRPGMTERAVAARMREFLQDEGADDCFHEPFAWFGDRTAFRGFAGIRHLRGFNPAFYPGGRVLEENMPYILDCAPTVGGYTADIGYCGVIGENRVLDRLMDDLHEYRTLILDRVRARDSLAAISRAVDRLCSRHGYEPRHKAYPFEVLAHRVERLAEDGRARHPSLARFGLRNLAGLARGGLRGRREGWSPLWNSSATSDHPPTPGLWAVEPHLGFRGTGAKFEELLVVTDDDAWWLDDDVPHVRRWIARGLWSPPATTQRAAA</sequence>
<dbReference type="RefSeq" id="WP_110263339.1">
    <property type="nucleotide sequence ID" value="NZ_CAKZQT010000007.1"/>
</dbReference>
<organism evidence="2 3">
    <name type="scientific">Sinimarinibacterium flocculans</name>
    <dbReference type="NCBI Taxonomy" id="985250"/>
    <lineage>
        <taxon>Bacteria</taxon>
        <taxon>Pseudomonadati</taxon>
        <taxon>Pseudomonadota</taxon>
        <taxon>Gammaproteobacteria</taxon>
        <taxon>Nevskiales</taxon>
        <taxon>Nevskiaceae</taxon>
        <taxon>Sinimarinibacterium</taxon>
    </lineage>
</organism>
<keyword evidence="3" id="KW-1185">Reference proteome</keyword>
<dbReference type="AlphaFoldDB" id="A0A318EGY3"/>
<dbReference type="InterPro" id="IPR050659">
    <property type="entry name" value="Peptidase_M24B"/>
</dbReference>